<evidence type="ECO:0000256" key="9">
    <source>
        <dbReference type="ARBA" id="ARBA00025217"/>
    </source>
</evidence>
<dbReference type="Gene3D" id="1.10.730.10">
    <property type="entry name" value="Isoleucyl-tRNA Synthetase, Domain 1"/>
    <property type="match status" value="1"/>
</dbReference>
<comment type="function">
    <text evidence="9">Catalyzes the attachment of isoleucine to tRNA(Ile). As IleRS can inadvertently accommodate and process structurally similar amino acids such as valine, to avoid such errors it has two additional distinct tRNA(Ile)-dependent editing activities. One activity is designated as 'pretransfer' editing and involves the hydrolysis of activated Val-AMP. The other activity is designated 'posttransfer' editing and involves deacylation of mischarged Val-tRNA(Ile).</text>
</comment>
<dbReference type="GO" id="GO:0005524">
    <property type="term" value="F:ATP binding"/>
    <property type="evidence" value="ECO:0007669"/>
    <property type="project" value="UniProtKB-KW"/>
</dbReference>
<reference evidence="15 16" key="1">
    <citation type="submission" date="2018-10" db="EMBL/GenBank/DDBJ databases">
        <title>Thermophilic Lithotrophy and Phototrophy in an Intertidal, Iron-rich, Geothermal Spring.</title>
        <authorList>
            <person name="Ward L.M."/>
            <person name="Idei A."/>
            <person name="Nakagawa M."/>
            <person name="Ueno Y."/>
            <person name="Fischer W."/>
            <person name="Mcglynn S.E."/>
        </authorList>
    </citation>
    <scope>NUCLEOTIDE SEQUENCE [LARGE SCALE GENOMIC DNA]</scope>
    <source>
        <strain evidence="15">J137</strain>
    </source>
</reference>
<organism evidence="15 16">
    <name type="scientific">Candidatus Dojkabacteria bacterium</name>
    <dbReference type="NCBI Taxonomy" id="2099670"/>
    <lineage>
        <taxon>Bacteria</taxon>
        <taxon>Candidatus Dojkabacteria</taxon>
    </lineage>
</organism>
<dbReference type="InterPro" id="IPR013155">
    <property type="entry name" value="M/V/L/I-tRNA-synth_anticd-bd"/>
</dbReference>
<keyword evidence="7 12" id="KW-0648">Protein biosynthesis</keyword>
<dbReference type="InterPro" id="IPR002300">
    <property type="entry name" value="aa-tRNA-synth_Ia"/>
</dbReference>
<evidence type="ECO:0000256" key="4">
    <source>
        <dbReference type="ARBA" id="ARBA00022598"/>
    </source>
</evidence>
<keyword evidence="5 12" id="KW-0547">Nucleotide-binding</keyword>
<dbReference type="EC" id="6.1.1.5" evidence="2 11"/>
<dbReference type="InterPro" id="IPR009080">
    <property type="entry name" value="tRNAsynth_Ia_anticodon-bd"/>
</dbReference>
<dbReference type="PRINTS" id="PR00984">
    <property type="entry name" value="TRNASYNTHILE"/>
</dbReference>
<keyword evidence="4 12" id="KW-0436">Ligase</keyword>
<proteinExistence type="inferred from homology"/>
<keyword evidence="6 12" id="KW-0067">ATP-binding</keyword>
<dbReference type="InterPro" id="IPR009008">
    <property type="entry name" value="Val/Leu/Ile-tRNA-synth_edit"/>
</dbReference>
<dbReference type="GO" id="GO:0002161">
    <property type="term" value="F:aminoacyl-tRNA deacylase activity"/>
    <property type="evidence" value="ECO:0007669"/>
    <property type="project" value="InterPro"/>
</dbReference>
<dbReference type="EMBL" id="RFKV01000043">
    <property type="protein sequence ID" value="RMD77340.1"/>
    <property type="molecule type" value="Genomic_DNA"/>
</dbReference>
<dbReference type="InterPro" id="IPR023586">
    <property type="entry name" value="Ile-tRNA-ligase_type2"/>
</dbReference>
<evidence type="ECO:0000259" key="14">
    <source>
        <dbReference type="Pfam" id="PF08264"/>
    </source>
</evidence>
<name>A0A3M0YYV4_9BACT</name>
<dbReference type="CDD" id="cd07961">
    <property type="entry name" value="Anticodon_Ia_Ile_ABEc"/>
    <property type="match status" value="1"/>
</dbReference>
<comment type="catalytic activity">
    <reaction evidence="10">
        <text>tRNA(Ile) + L-isoleucine + ATP = L-isoleucyl-tRNA(Ile) + AMP + diphosphate</text>
        <dbReference type="Rhea" id="RHEA:11060"/>
        <dbReference type="Rhea" id="RHEA-COMP:9666"/>
        <dbReference type="Rhea" id="RHEA-COMP:9695"/>
        <dbReference type="ChEBI" id="CHEBI:30616"/>
        <dbReference type="ChEBI" id="CHEBI:33019"/>
        <dbReference type="ChEBI" id="CHEBI:58045"/>
        <dbReference type="ChEBI" id="CHEBI:78442"/>
        <dbReference type="ChEBI" id="CHEBI:78528"/>
        <dbReference type="ChEBI" id="CHEBI:456215"/>
        <dbReference type="EC" id="6.1.1.5"/>
    </reaction>
</comment>
<evidence type="ECO:0000256" key="1">
    <source>
        <dbReference type="ARBA" id="ARBA00007078"/>
    </source>
</evidence>
<dbReference type="Gene3D" id="3.40.50.620">
    <property type="entry name" value="HUPs"/>
    <property type="match status" value="2"/>
</dbReference>
<dbReference type="InterPro" id="IPR014729">
    <property type="entry name" value="Rossmann-like_a/b/a_fold"/>
</dbReference>
<dbReference type="Pfam" id="PF00133">
    <property type="entry name" value="tRNA-synt_1"/>
    <property type="match status" value="1"/>
</dbReference>
<dbReference type="Proteomes" id="UP000269410">
    <property type="component" value="Unassembled WGS sequence"/>
</dbReference>
<dbReference type="InterPro" id="IPR001412">
    <property type="entry name" value="aa-tRNA-synth_I_CS"/>
</dbReference>
<dbReference type="Pfam" id="PF08264">
    <property type="entry name" value="Anticodon_1"/>
    <property type="match status" value="1"/>
</dbReference>
<protein>
    <recommendedName>
        <fullName evidence="2 11">Isoleucine--tRNA ligase</fullName>
        <ecNumber evidence="2 11">6.1.1.5</ecNumber>
    </recommendedName>
</protein>
<dbReference type="NCBIfam" id="TIGR00392">
    <property type="entry name" value="ileS"/>
    <property type="match status" value="1"/>
</dbReference>
<dbReference type="GO" id="GO:0005737">
    <property type="term" value="C:cytoplasm"/>
    <property type="evidence" value="ECO:0007669"/>
    <property type="project" value="UniProtKB-UniRule"/>
</dbReference>
<evidence type="ECO:0000256" key="7">
    <source>
        <dbReference type="ARBA" id="ARBA00022917"/>
    </source>
</evidence>
<dbReference type="PANTHER" id="PTHR42780">
    <property type="entry name" value="SOLEUCYL-TRNA SYNTHETASE"/>
    <property type="match status" value="1"/>
</dbReference>
<evidence type="ECO:0000256" key="3">
    <source>
        <dbReference type="ARBA" id="ARBA00022490"/>
    </source>
</evidence>
<dbReference type="SUPFAM" id="SSF47323">
    <property type="entry name" value="Anticodon-binding domain of a subclass of class I aminoacyl-tRNA synthetases"/>
    <property type="match status" value="1"/>
</dbReference>
<gene>
    <name evidence="15" type="ORF">D6810_01240</name>
</gene>
<dbReference type="GO" id="GO:0004822">
    <property type="term" value="F:isoleucine-tRNA ligase activity"/>
    <property type="evidence" value="ECO:0007669"/>
    <property type="project" value="UniProtKB-UniRule"/>
</dbReference>
<comment type="caution">
    <text evidence="15">The sequence shown here is derived from an EMBL/GenBank/DDBJ whole genome shotgun (WGS) entry which is preliminary data.</text>
</comment>
<dbReference type="SUPFAM" id="SSF50677">
    <property type="entry name" value="ValRS/IleRS/LeuRS editing domain"/>
    <property type="match status" value="1"/>
</dbReference>
<dbReference type="InterPro" id="IPR002301">
    <property type="entry name" value="Ile-tRNA-ligase"/>
</dbReference>
<dbReference type="GO" id="GO:0006428">
    <property type="term" value="P:isoleucyl-tRNA aminoacylation"/>
    <property type="evidence" value="ECO:0007669"/>
    <property type="project" value="UniProtKB-UniRule"/>
</dbReference>
<evidence type="ECO:0000256" key="6">
    <source>
        <dbReference type="ARBA" id="ARBA00022840"/>
    </source>
</evidence>
<dbReference type="PANTHER" id="PTHR42780:SF1">
    <property type="entry name" value="ISOLEUCINE--TRNA LIGASE, CYTOPLASMIC"/>
    <property type="match status" value="1"/>
</dbReference>
<evidence type="ECO:0000256" key="2">
    <source>
        <dbReference type="ARBA" id="ARBA00013165"/>
    </source>
</evidence>
<evidence type="ECO:0000256" key="10">
    <source>
        <dbReference type="ARBA" id="ARBA00048359"/>
    </source>
</evidence>
<evidence type="ECO:0000256" key="12">
    <source>
        <dbReference type="RuleBase" id="RU363035"/>
    </source>
</evidence>
<evidence type="ECO:0000256" key="11">
    <source>
        <dbReference type="NCBIfam" id="TIGR00392"/>
    </source>
</evidence>
<dbReference type="Pfam" id="PF19302">
    <property type="entry name" value="DUF5915"/>
    <property type="match status" value="1"/>
</dbReference>
<dbReference type="PROSITE" id="PS00178">
    <property type="entry name" value="AA_TRNA_LIGASE_I"/>
    <property type="match status" value="1"/>
</dbReference>
<sequence length="996" mass="116052">MKKVSPNVDFYLMSEQINKYWKDIDAFKKSLENKDEQKRYVFIDGPPFVTGTPHYGTLLSSITKDIVTRYWSSKGYYVRRVWGWDCHGLPIEEKVSKKFGLKTKADIEKFGIGNYVKECRNHVNEVTSQWTWYIESIGRWVDMENAYYTMRPEFNESVIWVFKKIWEKGLIYKGKRVSLFSTDTSTPVSEFEVAESNNYKDVYDLSIFVSFCIEKNSQAEQLGIEEGTKIVAWTTTPWTIPSNFALAVNPEAVYSLLDYNGQKLIIAKGRISYTLNSQEYVKLRDFLGKDLVGLKYKQIYNFFQSNNTSDFKIYGYDGVTVEDGTGVLHIAPGFGAEDFELGKKYSLSDFQDIDDEGNMTVGPWKGIYLGDANKLIVEDLKEKGNLLRQEIYKHRVAFFRGEKPLIYKAQDAYYIDVGKIKERMLELNQKINWIPGHFKDGRFADVIKSAPDWCISRTRYWATIMPIWRSDDGEEIVVGSIEEMSKYNSDITQKNIDGKKVWFYKDEELLLHRDVCDKIVLTKNGKQFKRIPDVLDCWLDSGSVPIAEYHYPFENKDVFEKNFPADFISEYVGQIRAWFNVLLRVSVLVFDDIPFKNVIVTGNMAGTDGRKMSKSFGNYPDPEQTIKKYGGDALRIYFAGSPLLLGNDISFNEKDLKVQLQEVLLPLWNVHSFLTTYSEIHKWQPEEEIMQKFDLLIRTKSKDIYDALEPLNKWLISKFVKTAQKIRQNLENYNIPNSVKEYRDFVNEISKWYIRASREKFASDLNTSRQYLETLYYVLLQFVRVISPITPFIAESIYQNLFAESFNPNGSVHLDIYPDYSIVEVDEEILSEMEICREIVDLGNKIRGERNIKLKQPLYLLKINRSIPSWMIYILQKELNVKNVVDSCELIDMNIGLEVVKTNYRGLIISLDTRITDELYEEGKFREICRAIQAERKRGKKAYGEIVKVEIFINPKLQQTLKTFRDKIEKQTLVQITSVHEDPNLDFLSVKILNQV</sequence>
<evidence type="ECO:0000313" key="16">
    <source>
        <dbReference type="Proteomes" id="UP000269410"/>
    </source>
</evidence>
<feature type="domain" description="Aminoacyl-tRNA synthetase class Ia" evidence="13">
    <location>
        <begin position="17"/>
        <end position="643"/>
    </location>
</feature>
<feature type="domain" description="Methionyl/Valyl/Leucyl/Isoleucyl-tRNA synthetase anticodon-binding" evidence="14">
    <location>
        <begin position="712"/>
        <end position="858"/>
    </location>
</feature>
<evidence type="ECO:0000313" key="15">
    <source>
        <dbReference type="EMBL" id="RMD77340.1"/>
    </source>
</evidence>
<dbReference type="AlphaFoldDB" id="A0A3M0YYV4"/>
<dbReference type="InterPro" id="IPR033709">
    <property type="entry name" value="Anticodon_Ile_ABEc"/>
</dbReference>
<comment type="similarity">
    <text evidence="1">Belongs to the class-I aminoacyl-tRNA synthetase family. IleS type 2 subfamily.</text>
</comment>
<keyword evidence="3" id="KW-0963">Cytoplasm</keyword>
<keyword evidence="8 12" id="KW-0030">Aminoacyl-tRNA synthetase</keyword>
<accession>A0A3M0YYV4</accession>
<evidence type="ECO:0000256" key="8">
    <source>
        <dbReference type="ARBA" id="ARBA00023146"/>
    </source>
</evidence>
<evidence type="ECO:0000259" key="13">
    <source>
        <dbReference type="Pfam" id="PF00133"/>
    </source>
</evidence>
<dbReference type="GO" id="GO:0000049">
    <property type="term" value="F:tRNA binding"/>
    <property type="evidence" value="ECO:0007669"/>
    <property type="project" value="InterPro"/>
</dbReference>
<dbReference type="SUPFAM" id="SSF52374">
    <property type="entry name" value="Nucleotidylyl transferase"/>
    <property type="match status" value="1"/>
</dbReference>
<evidence type="ECO:0000256" key="5">
    <source>
        <dbReference type="ARBA" id="ARBA00022741"/>
    </source>
</evidence>